<keyword evidence="2" id="KW-1185">Reference proteome</keyword>
<proteinExistence type="predicted"/>
<evidence type="ECO:0000313" key="1">
    <source>
        <dbReference type="EMBL" id="KIL51132.1"/>
    </source>
</evidence>
<protein>
    <recommendedName>
        <fullName evidence="3">Transposase</fullName>
    </recommendedName>
</protein>
<sequence>MTQSFPIKKPKNPQLERWFFGFAIGSKARGIIPVYLKTMYVKNNLL</sequence>
<dbReference type="PATRIC" id="fig|220754.4.peg.1032"/>
<comment type="caution">
    <text evidence="1">The sequence shown here is derived from an EMBL/GenBank/DDBJ whole genome shotgun (WGS) entry which is preliminary data.</text>
</comment>
<reference evidence="1 2" key="1">
    <citation type="submission" date="2015-01" db="EMBL/GenBank/DDBJ databases">
        <title>Jeotgalibacillus campisalis genome sequencing.</title>
        <authorList>
            <person name="Goh K.M."/>
            <person name="Chan K.-G."/>
            <person name="Yaakop A.S."/>
            <person name="Ee R."/>
            <person name="Gan H.M."/>
            <person name="Chan C.S."/>
        </authorList>
    </citation>
    <scope>NUCLEOTIDE SEQUENCE [LARGE SCALE GENOMIC DNA]</scope>
    <source>
        <strain evidence="1 2">SF-57</strain>
    </source>
</reference>
<accession>A0A0C2VQF2</accession>
<dbReference type="AlphaFoldDB" id="A0A0C2VQF2"/>
<dbReference type="EMBL" id="JXRR01000008">
    <property type="protein sequence ID" value="KIL51132.1"/>
    <property type="molecule type" value="Genomic_DNA"/>
</dbReference>
<dbReference type="Proteomes" id="UP000031972">
    <property type="component" value="Unassembled WGS sequence"/>
</dbReference>
<evidence type="ECO:0008006" key="3">
    <source>
        <dbReference type="Google" id="ProtNLM"/>
    </source>
</evidence>
<gene>
    <name evidence="1" type="ORF">KR50_10130</name>
</gene>
<organism evidence="1 2">
    <name type="scientific">Jeotgalibacillus campisalis</name>
    <dbReference type="NCBI Taxonomy" id="220754"/>
    <lineage>
        <taxon>Bacteria</taxon>
        <taxon>Bacillati</taxon>
        <taxon>Bacillota</taxon>
        <taxon>Bacilli</taxon>
        <taxon>Bacillales</taxon>
        <taxon>Caryophanaceae</taxon>
        <taxon>Jeotgalibacillus</taxon>
    </lineage>
</organism>
<evidence type="ECO:0000313" key="2">
    <source>
        <dbReference type="Proteomes" id="UP000031972"/>
    </source>
</evidence>
<name>A0A0C2VQF2_9BACL</name>